<dbReference type="Proteomes" id="UP001152320">
    <property type="component" value="Chromosome 11"/>
</dbReference>
<sequence>MRWKFILVSVAIMASFSVSVRSQSNNTNEAEALELLQRFNQEAQVEYYEATEAWWAFYTNITDYNQRKGKYAQDG</sequence>
<evidence type="ECO:0000313" key="2">
    <source>
        <dbReference type="EMBL" id="KAJ8032770.1"/>
    </source>
</evidence>
<organism evidence="2 3">
    <name type="scientific">Holothuria leucospilota</name>
    <name type="common">Black long sea cucumber</name>
    <name type="synonym">Mertensiothuria leucospilota</name>
    <dbReference type="NCBI Taxonomy" id="206669"/>
    <lineage>
        <taxon>Eukaryota</taxon>
        <taxon>Metazoa</taxon>
        <taxon>Echinodermata</taxon>
        <taxon>Eleutherozoa</taxon>
        <taxon>Echinozoa</taxon>
        <taxon>Holothuroidea</taxon>
        <taxon>Aspidochirotacea</taxon>
        <taxon>Aspidochirotida</taxon>
        <taxon>Holothuriidae</taxon>
        <taxon>Holothuria</taxon>
    </lineage>
</organism>
<name>A0A9Q1BU18_HOLLE</name>
<dbReference type="EMBL" id="JAIZAY010000011">
    <property type="protein sequence ID" value="KAJ8032770.1"/>
    <property type="molecule type" value="Genomic_DNA"/>
</dbReference>
<keyword evidence="3" id="KW-1185">Reference proteome</keyword>
<keyword evidence="1" id="KW-0732">Signal</keyword>
<reference evidence="2" key="1">
    <citation type="submission" date="2021-10" db="EMBL/GenBank/DDBJ databases">
        <title>Tropical sea cucumber genome reveals ecological adaptation and Cuvierian tubules defense mechanism.</title>
        <authorList>
            <person name="Chen T."/>
        </authorList>
    </citation>
    <scope>NUCLEOTIDE SEQUENCE</scope>
    <source>
        <strain evidence="2">Nanhai2018</strain>
        <tissue evidence="2">Muscle</tissue>
    </source>
</reference>
<dbReference type="AlphaFoldDB" id="A0A9Q1BU18"/>
<gene>
    <name evidence="2" type="ORF">HOLleu_22818</name>
</gene>
<feature type="signal peptide" evidence="1">
    <location>
        <begin position="1"/>
        <end position="22"/>
    </location>
</feature>
<proteinExistence type="predicted"/>
<feature type="chain" id="PRO_5040473776" evidence="1">
    <location>
        <begin position="23"/>
        <end position="75"/>
    </location>
</feature>
<comment type="caution">
    <text evidence="2">The sequence shown here is derived from an EMBL/GenBank/DDBJ whole genome shotgun (WGS) entry which is preliminary data.</text>
</comment>
<accession>A0A9Q1BU18</accession>
<protein>
    <submittedName>
        <fullName evidence="2">Uncharacterized protein</fullName>
    </submittedName>
</protein>
<evidence type="ECO:0000256" key="1">
    <source>
        <dbReference type="SAM" id="SignalP"/>
    </source>
</evidence>
<evidence type="ECO:0000313" key="3">
    <source>
        <dbReference type="Proteomes" id="UP001152320"/>
    </source>
</evidence>